<keyword evidence="2" id="KW-1185">Reference proteome</keyword>
<dbReference type="InterPro" id="IPR055296">
    <property type="entry name" value="SRL2-like"/>
</dbReference>
<gene>
    <name evidence="1" type="ORF">KIW84_062822</name>
</gene>
<dbReference type="PANTHER" id="PTHR46087">
    <property type="entry name" value="PUTATIVE, EXPRESSED-RELATED"/>
    <property type="match status" value="1"/>
</dbReference>
<dbReference type="Gramene" id="Psat06G0282200-T1">
    <property type="protein sequence ID" value="KAI5396736.1"/>
    <property type="gene ID" value="KIW84_062822"/>
</dbReference>
<reference evidence="1 2" key="1">
    <citation type="journal article" date="2022" name="Nat. Genet.">
        <title>Improved pea reference genome and pan-genome highlight genomic features and evolutionary characteristics.</title>
        <authorList>
            <person name="Yang T."/>
            <person name="Liu R."/>
            <person name="Luo Y."/>
            <person name="Hu S."/>
            <person name="Wang D."/>
            <person name="Wang C."/>
            <person name="Pandey M.K."/>
            <person name="Ge S."/>
            <person name="Xu Q."/>
            <person name="Li N."/>
            <person name="Li G."/>
            <person name="Huang Y."/>
            <person name="Saxena R.K."/>
            <person name="Ji Y."/>
            <person name="Li M."/>
            <person name="Yan X."/>
            <person name="He Y."/>
            <person name="Liu Y."/>
            <person name="Wang X."/>
            <person name="Xiang C."/>
            <person name="Varshney R.K."/>
            <person name="Ding H."/>
            <person name="Gao S."/>
            <person name="Zong X."/>
        </authorList>
    </citation>
    <scope>NUCLEOTIDE SEQUENCE [LARGE SCALE GENOMIC DNA]</scope>
    <source>
        <strain evidence="1 2">cv. Zhongwan 6</strain>
    </source>
</reference>
<dbReference type="PANTHER" id="PTHR46087:SF9">
    <property type="entry name" value="ARM REPEAT SUPERFAMILY PROTEIN"/>
    <property type="match status" value="1"/>
</dbReference>
<protein>
    <submittedName>
        <fullName evidence="1">Uncharacterized protein</fullName>
    </submittedName>
</protein>
<accession>A0A9D4W9T1</accession>
<dbReference type="InterPro" id="IPR049152">
    <property type="entry name" value="EFR3-like_ARM"/>
</dbReference>
<evidence type="ECO:0000313" key="2">
    <source>
        <dbReference type="Proteomes" id="UP001058974"/>
    </source>
</evidence>
<organism evidence="1 2">
    <name type="scientific">Pisum sativum</name>
    <name type="common">Garden pea</name>
    <name type="synonym">Lathyrus oleraceus</name>
    <dbReference type="NCBI Taxonomy" id="3888"/>
    <lineage>
        <taxon>Eukaryota</taxon>
        <taxon>Viridiplantae</taxon>
        <taxon>Streptophyta</taxon>
        <taxon>Embryophyta</taxon>
        <taxon>Tracheophyta</taxon>
        <taxon>Spermatophyta</taxon>
        <taxon>Magnoliopsida</taxon>
        <taxon>eudicotyledons</taxon>
        <taxon>Gunneridae</taxon>
        <taxon>Pentapetalae</taxon>
        <taxon>rosids</taxon>
        <taxon>fabids</taxon>
        <taxon>Fabales</taxon>
        <taxon>Fabaceae</taxon>
        <taxon>Papilionoideae</taxon>
        <taxon>50 kb inversion clade</taxon>
        <taxon>NPAAA clade</taxon>
        <taxon>Hologalegina</taxon>
        <taxon>IRL clade</taxon>
        <taxon>Fabeae</taxon>
        <taxon>Lathyrus</taxon>
    </lineage>
</organism>
<dbReference type="InterPro" id="IPR016024">
    <property type="entry name" value="ARM-type_fold"/>
</dbReference>
<dbReference type="AlphaFoldDB" id="A0A9D4W9T1"/>
<dbReference type="Pfam" id="PF21052">
    <property type="entry name" value="EFR3_ARM"/>
    <property type="match status" value="1"/>
</dbReference>
<dbReference type="SUPFAM" id="SSF48371">
    <property type="entry name" value="ARM repeat"/>
    <property type="match status" value="1"/>
</dbReference>
<name>A0A9D4W9T1_PEA</name>
<dbReference type="Proteomes" id="UP001058974">
    <property type="component" value="Chromosome 6"/>
</dbReference>
<proteinExistence type="predicted"/>
<sequence length="1021" mass="114935">MSAVSGVISRKVLPACGTLCFFCPSLRARSRQPVKRYKKLIADIFPPNHQEEGPNDRKIGKLCDYAAKNPLRIPKITNALEQRCYKELRNENFHSTKIVMCIYRKLLFSCKEQMPLLASSLLTIIHTLLDQTRQNEMRIIGCHTLFDLVNNQIDGTYQFNLEGFIPKICQLAQESGEDETTKNVWAAGLKVLSSMVQYMGEHSHISVEFDNIVTVVLENYNAPNRNLEKLNYKEKEGPENMWVQQVLKTEGHIAPLDVEKRIPSWRNMLNDKGEINTTIEDAKDPSFWSRVCLHNMANLAKDGTSIRRVMEPLFRYFDNGSLWTIDHGLAFYVLKDMLFSIDDSGKNTHVLLSILIKHLDHRFVLKQPNIQLDIIEVIFSLAQYIKVQPSVAIICAVSDLMRHLRKSIQYSLDESNLSTETINWNRNFGEALDRCLVQLSNKVGEAGPILDAMAVMLENISTITVVSRATVTAVYRTAQIVASLPNLSYKSKAFPEALFHQLLLSMVHPDYETRVGAHRIFSVVLVPTSVFPRSCLSVSDPKGIPRTLSRAVSVFSSSAALFQKLRHERQFSSESISQNNNDSVADGELPVNGSGGFLNRLKSTHSQMYCVNSTLQPTAGDEVTTSNANRELEAATLRLSSHQINLLLSSIWAQSIFTENIPANYEAIAHTYSLVLLFSRTKSSFHEVLVQSFQLAFSLRNISFKGSLPPSHRRSLFTLATSMILFTSKAYNVASLVHSAKAVLTERKVDPYLHLIEDNKLQAVSISPDNLTINYGSKEDDNRALHTLSELLTSEHQDREIFVSEIVKSLENMSEPELSSLREDLLKEFSIDDLCPLGFPLTMDMPEKDASFVSTDDDYIPDIFDCQIKENPRLSMELPSLLSANQLLELISDTSYSSGRISVSIAYDVPYKDMAHNCEVLLMGKHNMSILMATQLKQESFRNFPLEIQNKDTKKANISSDLDVGFQKMSTPFFDEIVAMDLHKANSDPVPLLCATIQNHPHLFKLPAASPYDNFLKAAGC</sequence>
<comment type="caution">
    <text evidence="1">The sequence shown here is derived from an EMBL/GenBank/DDBJ whole genome shotgun (WGS) entry which is preliminary data.</text>
</comment>
<dbReference type="OrthoDB" id="19232at2759"/>
<dbReference type="Gramene" id="PSAT_LOCUS26442_t1">
    <property type="protein sequence ID" value="CAL5207685.1"/>
    <property type="gene ID" value="PSAT_LOCUS26442"/>
</dbReference>
<dbReference type="Gramene" id="Psat6g119880.1">
    <property type="protein sequence ID" value="Psat6g119880.1.cds"/>
    <property type="gene ID" value="Psat6g119880"/>
</dbReference>
<evidence type="ECO:0000313" key="1">
    <source>
        <dbReference type="EMBL" id="KAI5396736.1"/>
    </source>
</evidence>
<dbReference type="EMBL" id="JAMSHJ010000006">
    <property type="protein sequence ID" value="KAI5396736.1"/>
    <property type="molecule type" value="Genomic_DNA"/>
</dbReference>